<dbReference type="InterPro" id="IPR000440">
    <property type="entry name" value="NADH_UbQ/plastoQ_OxRdtase_su3"/>
</dbReference>
<evidence type="ECO:0000256" key="5">
    <source>
        <dbReference type="ARBA" id="ARBA00022989"/>
    </source>
</evidence>
<comment type="caution">
    <text evidence="9">The sequence shown here is derived from an EMBL/GenBank/DDBJ whole genome shotgun (WGS) entry which is preliminary data.</text>
</comment>
<organism evidence="9 10">
    <name type="scientific">Candidatus Fischerbacteria bacterium RBG_13_37_8</name>
    <dbReference type="NCBI Taxonomy" id="1817863"/>
    <lineage>
        <taxon>Bacteria</taxon>
        <taxon>Candidatus Fischeribacteriota</taxon>
    </lineage>
</organism>
<keyword evidence="6 7" id="KW-0472">Membrane</keyword>
<dbReference type="Gene3D" id="1.20.58.1610">
    <property type="entry name" value="NADH:ubiquinone/plastoquinone oxidoreductase, chain 3"/>
    <property type="match status" value="1"/>
</dbReference>
<dbReference type="GO" id="GO:0030964">
    <property type="term" value="C:NADH dehydrogenase complex"/>
    <property type="evidence" value="ECO:0007669"/>
    <property type="project" value="TreeGrafter"/>
</dbReference>
<comment type="subunit">
    <text evidence="7">NDH-1 is composed of 14 different subunits. Subunits NuoA, H, J, K, L, M, N constitute the membrane sector of the complex.</text>
</comment>
<comment type="subcellular location">
    <subcellularLocation>
        <location evidence="7 8">Cell membrane</location>
        <topology evidence="7 8">Multi-pass membrane protein</topology>
    </subcellularLocation>
    <subcellularLocation>
        <location evidence="1">Membrane</location>
        <topology evidence="1">Multi-pass membrane protein</topology>
    </subcellularLocation>
</comment>
<feature type="transmembrane region" description="Helical" evidence="7">
    <location>
        <begin position="60"/>
        <end position="83"/>
    </location>
</feature>
<feature type="transmembrane region" description="Helical" evidence="7">
    <location>
        <begin position="6"/>
        <end position="25"/>
    </location>
</feature>
<protein>
    <recommendedName>
        <fullName evidence="7">NADH-quinone oxidoreductase subunit A</fullName>
        <ecNumber evidence="7">7.1.1.-</ecNumber>
    </recommendedName>
    <alternativeName>
        <fullName evidence="7">NADH dehydrogenase I subunit A</fullName>
    </alternativeName>
    <alternativeName>
        <fullName evidence="7">NDH-1 subunit A</fullName>
    </alternativeName>
    <alternativeName>
        <fullName evidence="7">NUO1</fullName>
    </alternativeName>
</protein>
<dbReference type="PANTHER" id="PTHR11058:SF9">
    <property type="entry name" value="NADH-UBIQUINONE OXIDOREDUCTASE CHAIN 3"/>
    <property type="match status" value="1"/>
</dbReference>
<evidence type="ECO:0000313" key="9">
    <source>
        <dbReference type="EMBL" id="OGF65918.1"/>
    </source>
</evidence>
<evidence type="ECO:0000256" key="1">
    <source>
        <dbReference type="ARBA" id="ARBA00004141"/>
    </source>
</evidence>
<reference evidence="9 10" key="1">
    <citation type="journal article" date="2016" name="Nat. Commun.">
        <title>Thousands of microbial genomes shed light on interconnected biogeochemical processes in an aquifer system.</title>
        <authorList>
            <person name="Anantharaman K."/>
            <person name="Brown C.T."/>
            <person name="Hug L.A."/>
            <person name="Sharon I."/>
            <person name="Castelle C.J."/>
            <person name="Probst A.J."/>
            <person name="Thomas B.C."/>
            <person name="Singh A."/>
            <person name="Wilkins M.J."/>
            <person name="Karaoz U."/>
            <person name="Brodie E.L."/>
            <person name="Williams K.H."/>
            <person name="Hubbard S.S."/>
            <person name="Banfield J.F."/>
        </authorList>
    </citation>
    <scope>NUCLEOTIDE SEQUENCE [LARGE SCALE GENOMIC DNA]</scope>
</reference>
<keyword evidence="7" id="KW-1003">Cell membrane</keyword>
<dbReference type="GO" id="GO:0008137">
    <property type="term" value="F:NADH dehydrogenase (ubiquinone) activity"/>
    <property type="evidence" value="ECO:0007669"/>
    <property type="project" value="InterPro"/>
</dbReference>
<sequence length="130" mass="15125">MLSEFSGALIFLIMSGLIVVITLLFSRVIHPRAFEPQKYEIYECGEEAIGKAWIQFNNRFYIIALIFLIFDVEIVLLYPWGVVFKDLGLIAYIEMFIFVAILLFGLGYVWVSGDLDWEKPRPKYFKGDKL</sequence>
<dbReference type="HAMAP" id="MF_01394">
    <property type="entry name" value="NDH1_NuoA"/>
    <property type="match status" value="1"/>
</dbReference>
<dbReference type="GO" id="GO:0050136">
    <property type="term" value="F:NADH dehydrogenase (quinone) (non-electrogenic) activity"/>
    <property type="evidence" value="ECO:0007669"/>
    <property type="project" value="UniProtKB-UniRule"/>
</dbReference>
<keyword evidence="3 7" id="KW-0813">Transport</keyword>
<dbReference type="STRING" id="1817863.A2Y62_19035"/>
<evidence type="ECO:0000256" key="2">
    <source>
        <dbReference type="ARBA" id="ARBA00008472"/>
    </source>
</evidence>
<comment type="catalytic activity">
    <reaction evidence="7 8">
        <text>a quinone + NADH + 5 H(+)(in) = a quinol + NAD(+) + 4 H(+)(out)</text>
        <dbReference type="Rhea" id="RHEA:57888"/>
        <dbReference type="ChEBI" id="CHEBI:15378"/>
        <dbReference type="ChEBI" id="CHEBI:24646"/>
        <dbReference type="ChEBI" id="CHEBI:57540"/>
        <dbReference type="ChEBI" id="CHEBI:57945"/>
        <dbReference type="ChEBI" id="CHEBI:132124"/>
    </reaction>
</comment>
<comment type="function">
    <text evidence="7">NDH-1 shuttles electrons from NADH, via FMN and iron-sulfur (Fe-S) centers, to quinones in the respiratory chain. The immediate electron acceptor for the enzyme in this species is believed to be ubiquinone. Couples the redox reaction to proton translocation (for every two electrons transferred, four hydrogen ions are translocated across the cytoplasmic membrane), and thus conserves the redox energy in a proton gradient.</text>
</comment>
<dbReference type="GO" id="GO:0005886">
    <property type="term" value="C:plasma membrane"/>
    <property type="evidence" value="ECO:0007669"/>
    <property type="project" value="UniProtKB-SubCell"/>
</dbReference>
<dbReference type="Proteomes" id="UP000178943">
    <property type="component" value="Unassembled WGS sequence"/>
</dbReference>
<dbReference type="Pfam" id="PF00507">
    <property type="entry name" value="Oxidored_q4"/>
    <property type="match status" value="1"/>
</dbReference>
<dbReference type="EC" id="7.1.1.-" evidence="7"/>
<gene>
    <name evidence="7" type="primary">nuoA</name>
    <name evidence="9" type="ORF">A2Y62_19035</name>
</gene>
<accession>A0A1F5VRH6</accession>
<name>A0A1F5VRH6_9BACT</name>
<dbReference type="InterPro" id="IPR038430">
    <property type="entry name" value="NDAH_ubi_oxred_su3_sf"/>
</dbReference>
<evidence type="ECO:0000256" key="4">
    <source>
        <dbReference type="ARBA" id="ARBA00022692"/>
    </source>
</evidence>
<keyword evidence="7" id="KW-1278">Translocase</keyword>
<dbReference type="GO" id="GO:0048038">
    <property type="term" value="F:quinone binding"/>
    <property type="evidence" value="ECO:0007669"/>
    <property type="project" value="UniProtKB-KW"/>
</dbReference>
<dbReference type="EMBL" id="MFGW01000100">
    <property type="protein sequence ID" value="OGF65918.1"/>
    <property type="molecule type" value="Genomic_DNA"/>
</dbReference>
<feature type="transmembrane region" description="Helical" evidence="7">
    <location>
        <begin position="89"/>
        <end position="111"/>
    </location>
</feature>
<keyword evidence="5 7" id="KW-1133">Transmembrane helix</keyword>
<dbReference type="InterPro" id="IPR023043">
    <property type="entry name" value="NAD(P)H_OxRDtase_bac/plastid"/>
</dbReference>
<evidence type="ECO:0000256" key="7">
    <source>
        <dbReference type="HAMAP-Rule" id="MF_01394"/>
    </source>
</evidence>
<keyword evidence="7 8" id="KW-0874">Quinone</keyword>
<proteinExistence type="inferred from homology"/>
<keyword evidence="4 7" id="KW-0812">Transmembrane</keyword>
<evidence type="ECO:0000313" key="10">
    <source>
        <dbReference type="Proteomes" id="UP000178943"/>
    </source>
</evidence>
<comment type="similarity">
    <text evidence="2 7 8">Belongs to the complex I subunit 3 family.</text>
</comment>
<keyword evidence="7 8" id="KW-0520">NAD</keyword>
<dbReference type="AlphaFoldDB" id="A0A1F5VRH6"/>
<evidence type="ECO:0000256" key="8">
    <source>
        <dbReference type="RuleBase" id="RU003639"/>
    </source>
</evidence>
<evidence type="ECO:0000256" key="6">
    <source>
        <dbReference type="ARBA" id="ARBA00023136"/>
    </source>
</evidence>
<keyword evidence="7" id="KW-0830">Ubiquinone</keyword>
<evidence type="ECO:0000256" key="3">
    <source>
        <dbReference type="ARBA" id="ARBA00022448"/>
    </source>
</evidence>
<dbReference type="PANTHER" id="PTHR11058">
    <property type="entry name" value="NADH-UBIQUINONE OXIDOREDUCTASE CHAIN 3"/>
    <property type="match status" value="1"/>
</dbReference>